<sequence length="717" mass="80128">MSFAASPSQKLYYAEVMRHGETNSKLPPPHDHSRELAHKINWKADTRVWRPGVNISPVCRLQLNRGAVFARPLAISRPESRMACCSGRRGSWPNGYSVARYLSFKCAPSFSRIYIWRLTTVDAVQRHRGRNELSMELRRNARAVGTGDPREYPPTSSNVRHDNHVRKSGSDPTGNRTRFTCYEDENEKFPHALPTQALQTAQVSAGPRWCNGQTTRLLPLLTGFDSRRDRSRIYACVYRADDAVGRRVFSRISRSPPLHYGAVLYLPRFTLIGSQDLDVKSHPKLSLLHPQSSTIVERLTLRRIVRTSDIPIDFGAIMAAFTYGYERVQSRRFMKTAHDVTPYTNHVRCCQKGAGLLTPSAVYDKVSTFEINLRKISLLLFAYILTGALSDMRPVQLVTTDGKVAPYLNGLKLGEHANEDQWRAQCTMPAEADGIEAGEIGLAGWCRVGRFRGASLSHRRASQCTSLRAGVECLNYHSNVQGTPENVGPANLRTFLENYDKLPADSAYSAQREPDTVHYVNPHTWRVAKNGLDCEDCHRHSRRCPGGERSAARSGAATLYLGAARPECETCCKGCAGTHYKCAIASMRRAQLACSVLVVLLFGYASVGCVAATLVGCSQAGQVFGVGLDVLSLKKRHYITTRNWPPCSPDLNPIEHLWDLLKRHMRGRPDPPQTLAQQEDDLREEWQHIPQTSIRKLVRSMPGLRAAVMKARCGHIA</sequence>
<keyword evidence="3" id="KW-1185">Reference proteome</keyword>
<protein>
    <recommendedName>
        <fullName evidence="4">Tc1-like transposase DDE domain-containing protein</fullName>
    </recommendedName>
</protein>
<proteinExistence type="predicted"/>
<name>A0ABQ9HSY1_9NEOP</name>
<gene>
    <name evidence="2" type="ORF">PR048_013656</name>
</gene>
<evidence type="ECO:0000256" key="1">
    <source>
        <dbReference type="SAM" id="MobiDB-lite"/>
    </source>
</evidence>
<reference evidence="2 3" key="1">
    <citation type="submission" date="2023-02" db="EMBL/GenBank/DDBJ databases">
        <title>LHISI_Scaffold_Assembly.</title>
        <authorList>
            <person name="Stuart O.P."/>
            <person name="Cleave R."/>
            <person name="Magrath M.J.L."/>
            <person name="Mikheyev A.S."/>
        </authorList>
    </citation>
    <scope>NUCLEOTIDE SEQUENCE [LARGE SCALE GENOMIC DNA]</scope>
    <source>
        <strain evidence="2">Daus_M_001</strain>
        <tissue evidence="2">Leg muscle</tissue>
    </source>
</reference>
<evidence type="ECO:0000313" key="3">
    <source>
        <dbReference type="Proteomes" id="UP001159363"/>
    </source>
</evidence>
<organism evidence="2 3">
    <name type="scientific">Dryococelus australis</name>
    <dbReference type="NCBI Taxonomy" id="614101"/>
    <lineage>
        <taxon>Eukaryota</taxon>
        <taxon>Metazoa</taxon>
        <taxon>Ecdysozoa</taxon>
        <taxon>Arthropoda</taxon>
        <taxon>Hexapoda</taxon>
        <taxon>Insecta</taxon>
        <taxon>Pterygota</taxon>
        <taxon>Neoptera</taxon>
        <taxon>Polyneoptera</taxon>
        <taxon>Phasmatodea</taxon>
        <taxon>Verophasmatodea</taxon>
        <taxon>Anareolatae</taxon>
        <taxon>Phasmatidae</taxon>
        <taxon>Eurycanthinae</taxon>
        <taxon>Dryococelus</taxon>
    </lineage>
</organism>
<feature type="region of interest" description="Disordered" evidence="1">
    <location>
        <begin position="138"/>
        <end position="177"/>
    </location>
</feature>
<accession>A0ABQ9HSY1</accession>
<dbReference type="InterPro" id="IPR036397">
    <property type="entry name" value="RNaseH_sf"/>
</dbReference>
<evidence type="ECO:0000313" key="2">
    <source>
        <dbReference type="EMBL" id="KAJ8887441.1"/>
    </source>
</evidence>
<dbReference type="EMBL" id="JARBHB010000004">
    <property type="protein sequence ID" value="KAJ8887441.1"/>
    <property type="molecule type" value="Genomic_DNA"/>
</dbReference>
<comment type="caution">
    <text evidence="2">The sequence shown here is derived from an EMBL/GenBank/DDBJ whole genome shotgun (WGS) entry which is preliminary data.</text>
</comment>
<dbReference type="Gene3D" id="3.30.420.10">
    <property type="entry name" value="Ribonuclease H-like superfamily/Ribonuclease H"/>
    <property type="match status" value="1"/>
</dbReference>
<evidence type="ECO:0008006" key="4">
    <source>
        <dbReference type="Google" id="ProtNLM"/>
    </source>
</evidence>
<dbReference type="Proteomes" id="UP001159363">
    <property type="component" value="Chromosome X"/>
</dbReference>